<dbReference type="AlphaFoldDB" id="A0A853BTW6"/>
<comment type="caution">
    <text evidence="5">The sequence shown here is derived from an EMBL/GenBank/DDBJ whole genome shotgun (WGS) entry which is preliminary data.</text>
</comment>
<dbReference type="EMBL" id="JACCFO010000001">
    <property type="protein sequence ID" value="NYI98573.1"/>
    <property type="molecule type" value="Genomic_DNA"/>
</dbReference>
<keyword evidence="6" id="KW-1185">Reference proteome</keyword>
<keyword evidence="3 5" id="KW-0326">Glycosidase</keyword>
<dbReference type="GO" id="GO:0005975">
    <property type="term" value="P:carbohydrate metabolic process"/>
    <property type="evidence" value="ECO:0007669"/>
    <property type="project" value="InterPro"/>
</dbReference>
<protein>
    <submittedName>
        <fullName evidence="5">Beta-N-acetylhexosaminidase</fullName>
        <ecNumber evidence="5">3.2.1.52</ecNumber>
    </submittedName>
</protein>
<evidence type="ECO:0000313" key="6">
    <source>
        <dbReference type="Proteomes" id="UP000575985"/>
    </source>
</evidence>
<organism evidence="5 6">
    <name type="scientific">Streptomonospora nanhaiensis</name>
    <dbReference type="NCBI Taxonomy" id="1323731"/>
    <lineage>
        <taxon>Bacteria</taxon>
        <taxon>Bacillati</taxon>
        <taxon>Actinomycetota</taxon>
        <taxon>Actinomycetes</taxon>
        <taxon>Streptosporangiales</taxon>
        <taxon>Nocardiopsidaceae</taxon>
        <taxon>Streptomonospora</taxon>
    </lineage>
</organism>
<accession>A0A853BTW6</accession>
<reference evidence="5 6" key="1">
    <citation type="submission" date="2020-07" db="EMBL/GenBank/DDBJ databases">
        <title>Sequencing the genomes of 1000 actinobacteria strains.</title>
        <authorList>
            <person name="Klenk H.-P."/>
        </authorList>
    </citation>
    <scope>NUCLEOTIDE SEQUENCE [LARGE SCALE GENOMIC DNA]</scope>
    <source>
        <strain evidence="5 6">DSM 45927</strain>
    </source>
</reference>
<gene>
    <name evidence="5" type="ORF">HNR12_004850</name>
</gene>
<evidence type="ECO:0000256" key="2">
    <source>
        <dbReference type="ARBA" id="ARBA00022801"/>
    </source>
</evidence>
<dbReference type="InterPro" id="IPR036962">
    <property type="entry name" value="Glyco_hydro_3_N_sf"/>
</dbReference>
<dbReference type="PANTHER" id="PTHR30480:SF16">
    <property type="entry name" value="GLYCOSIDE HYDROLASE FAMILY 3 DOMAIN PROTEIN"/>
    <property type="match status" value="1"/>
</dbReference>
<dbReference type="PANTHER" id="PTHR30480">
    <property type="entry name" value="BETA-HEXOSAMINIDASE-RELATED"/>
    <property type="match status" value="1"/>
</dbReference>
<evidence type="ECO:0000256" key="3">
    <source>
        <dbReference type="ARBA" id="ARBA00023295"/>
    </source>
</evidence>
<feature type="domain" description="Glycoside hydrolase family 3 N-terminal" evidence="4">
    <location>
        <begin position="67"/>
        <end position="345"/>
    </location>
</feature>
<dbReference type="RefSeq" id="WP_179769696.1">
    <property type="nucleotide sequence ID" value="NZ_JACCFO010000001.1"/>
</dbReference>
<dbReference type="InterPro" id="IPR017853">
    <property type="entry name" value="GH"/>
</dbReference>
<sequence>MSGPAADPAVRRMAHTVLMPGFTGTGVPAWLERAIGEGLAAVCYFAPNLAADPAGLSARLRALRPDLLTASDEEGGRVTRLHAASGSPHPGHGDLGAEGDPRRTAAVAEAMGRDLRAAGIAAALAPVADLRLDTANPVVGGRSFGADPDQVAAHTAAFVRGLHAAGVLGAVKHFPGHGATRVDSHVALPVVDVALPVLRRRELAPFASAVAAGADMVMAGHIVVPELDAAPASVSPAAYRLLRAELGFTGAAVTDALDMRGLAAHTGVAEPAAAVARGAVAALAAGADLLCLGNPGNTAEAGRPPEPGFDGRVFGAARDAVLAAVDSGAVPVARLAEAAERVARLLAGPASAP</sequence>
<dbReference type="Gene3D" id="3.20.20.300">
    <property type="entry name" value="Glycoside hydrolase, family 3, N-terminal domain"/>
    <property type="match status" value="1"/>
</dbReference>
<proteinExistence type="inferred from homology"/>
<dbReference type="SUPFAM" id="SSF51445">
    <property type="entry name" value="(Trans)glycosidases"/>
    <property type="match status" value="1"/>
</dbReference>
<dbReference type="InterPro" id="IPR001764">
    <property type="entry name" value="Glyco_hydro_3_N"/>
</dbReference>
<dbReference type="EC" id="3.2.1.52" evidence="5"/>
<evidence type="ECO:0000259" key="4">
    <source>
        <dbReference type="Pfam" id="PF00933"/>
    </source>
</evidence>
<comment type="similarity">
    <text evidence="1">Belongs to the glycosyl hydrolase 3 family.</text>
</comment>
<name>A0A853BTW6_9ACTN</name>
<dbReference type="Pfam" id="PF00933">
    <property type="entry name" value="Glyco_hydro_3"/>
    <property type="match status" value="1"/>
</dbReference>
<dbReference type="GO" id="GO:0004563">
    <property type="term" value="F:beta-N-acetylhexosaminidase activity"/>
    <property type="evidence" value="ECO:0007669"/>
    <property type="project" value="UniProtKB-EC"/>
</dbReference>
<keyword evidence="2 5" id="KW-0378">Hydrolase</keyword>
<dbReference type="Proteomes" id="UP000575985">
    <property type="component" value="Unassembled WGS sequence"/>
</dbReference>
<evidence type="ECO:0000313" key="5">
    <source>
        <dbReference type="EMBL" id="NYI98573.1"/>
    </source>
</evidence>
<dbReference type="GO" id="GO:0009254">
    <property type="term" value="P:peptidoglycan turnover"/>
    <property type="evidence" value="ECO:0007669"/>
    <property type="project" value="TreeGrafter"/>
</dbReference>
<evidence type="ECO:0000256" key="1">
    <source>
        <dbReference type="ARBA" id="ARBA00005336"/>
    </source>
</evidence>
<dbReference type="InterPro" id="IPR050226">
    <property type="entry name" value="NagZ_Beta-hexosaminidase"/>
</dbReference>